<gene>
    <name evidence="1" type="ORF">MUDAN_MDHGFNIF_02276</name>
</gene>
<proteinExistence type="predicted"/>
<evidence type="ECO:0000313" key="2">
    <source>
        <dbReference type="Proteomes" id="UP000289996"/>
    </source>
</evidence>
<name>A0A660E0B8_9LACO</name>
<protein>
    <submittedName>
        <fullName evidence="1">Uncharacterized protein</fullName>
    </submittedName>
</protein>
<keyword evidence="2" id="KW-1185">Reference proteome</keyword>
<evidence type="ECO:0000313" key="1">
    <source>
        <dbReference type="EMBL" id="VDG27391.1"/>
    </source>
</evidence>
<dbReference type="Proteomes" id="UP000289996">
    <property type="component" value="Unassembled WGS sequence"/>
</dbReference>
<dbReference type="EMBL" id="UYIG01000013">
    <property type="protein sequence ID" value="VDG27391.1"/>
    <property type="molecule type" value="Genomic_DNA"/>
</dbReference>
<accession>A0A660E0B8</accession>
<organism evidence="1 2">
    <name type="scientific">Lactiplantibacillus mudanjiangensis</name>
    <dbReference type="NCBI Taxonomy" id="1296538"/>
    <lineage>
        <taxon>Bacteria</taxon>
        <taxon>Bacillati</taxon>
        <taxon>Bacillota</taxon>
        <taxon>Bacilli</taxon>
        <taxon>Lactobacillales</taxon>
        <taxon>Lactobacillaceae</taxon>
        <taxon>Lactiplantibacillus</taxon>
    </lineage>
</organism>
<reference evidence="1 2" key="1">
    <citation type="submission" date="2018-11" db="EMBL/GenBank/DDBJ databases">
        <authorList>
            <person name="Wuyts S."/>
        </authorList>
    </citation>
    <scope>NUCLEOTIDE SEQUENCE [LARGE SCALE GENOMIC DNA]</scope>
    <source>
        <strain evidence="1">Lactobacillus mudanjiangensis AMBF249</strain>
    </source>
</reference>
<dbReference type="AlphaFoldDB" id="A0A660E0B8"/>
<sequence length="45" mass="5267">MRLKRLTLPLLALSLVIHGIGALSWWKYQRSVRVPNKLKIKVKLK</sequence>